<keyword evidence="2" id="KW-0238">DNA-binding</keyword>
<dbReference type="AlphaFoldDB" id="A0AAE3GEM2"/>
<dbReference type="GO" id="GO:0043565">
    <property type="term" value="F:sequence-specific DNA binding"/>
    <property type="evidence" value="ECO:0007669"/>
    <property type="project" value="InterPro"/>
</dbReference>
<keyword evidence="3" id="KW-1185">Reference proteome</keyword>
<dbReference type="GO" id="GO:0003700">
    <property type="term" value="F:DNA-binding transcription factor activity"/>
    <property type="evidence" value="ECO:0007669"/>
    <property type="project" value="InterPro"/>
</dbReference>
<dbReference type="SMART" id="SM00347">
    <property type="entry name" value="HTH_MARR"/>
    <property type="match status" value="1"/>
</dbReference>
<dbReference type="PROSITE" id="PS50995">
    <property type="entry name" value="HTH_MARR_2"/>
    <property type="match status" value="1"/>
</dbReference>
<name>A0AAE3GEM2_9PSEU</name>
<evidence type="ECO:0000313" key="2">
    <source>
        <dbReference type="EMBL" id="MCP2166735.1"/>
    </source>
</evidence>
<dbReference type="EMBL" id="JAMTCK010000008">
    <property type="protein sequence ID" value="MCP2166735.1"/>
    <property type="molecule type" value="Genomic_DNA"/>
</dbReference>
<organism evidence="2 3">
    <name type="scientific">Goodfellowiella coeruleoviolacea</name>
    <dbReference type="NCBI Taxonomy" id="334858"/>
    <lineage>
        <taxon>Bacteria</taxon>
        <taxon>Bacillati</taxon>
        <taxon>Actinomycetota</taxon>
        <taxon>Actinomycetes</taxon>
        <taxon>Pseudonocardiales</taxon>
        <taxon>Pseudonocardiaceae</taxon>
        <taxon>Goodfellowiella</taxon>
    </lineage>
</organism>
<dbReference type="Gene3D" id="1.10.10.10">
    <property type="entry name" value="Winged helix-like DNA-binding domain superfamily/Winged helix DNA-binding domain"/>
    <property type="match status" value="1"/>
</dbReference>
<evidence type="ECO:0000313" key="3">
    <source>
        <dbReference type="Proteomes" id="UP001206128"/>
    </source>
</evidence>
<feature type="domain" description="HTH marR-type" evidence="1">
    <location>
        <begin position="1"/>
        <end position="129"/>
    </location>
</feature>
<dbReference type="InterPro" id="IPR036388">
    <property type="entry name" value="WH-like_DNA-bd_sf"/>
</dbReference>
<dbReference type="Proteomes" id="UP001206128">
    <property type="component" value="Unassembled WGS sequence"/>
</dbReference>
<reference evidence="2" key="1">
    <citation type="submission" date="2022-06" db="EMBL/GenBank/DDBJ databases">
        <title>Genomic Encyclopedia of Archaeal and Bacterial Type Strains, Phase II (KMG-II): from individual species to whole genera.</title>
        <authorList>
            <person name="Goeker M."/>
        </authorList>
    </citation>
    <scope>NUCLEOTIDE SEQUENCE</scope>
    <source>
        <strain evidence="2">DSM 43935</strain>
    </source>
</reference>
<evidence type="ECO:0000259" key="1">
    <source>
        <dbReference type="PROSITE" id="PS50995"/>
    </source>
</evidence>
<dbReference type="PANTHER" id="PTHR33164:SF43">
    <property type="entry name" value="HTH-TYPE TRANSCRIPTIONAL REPRESSOR YETL"/>
    <property type="match status" value="1"/>
</dbReference>
<accession>A0AAE3GEM2</accession>
<dbReference type="InterPro" id="IPR036390">
    <property type="entry name" value="WH_DNA-bd_sf"/>
</dbReference>
<dbReference type="InterPro" id="IPR000485">
    <property type="entry name" value="AsnC-type_HTH_dom"/>
</dbReference>
<dbReference type="PRINTS" id="PR00033">
    <property type="entry name" value="HTHASNC"/>
</dbReference>
<dbReference type="Pfam" id="PF01047">
    <property type="entry name" value="MarR"/>
    <property type="match status" value="1"/>
</dbReference>
<comment type="caution">
    <text evidence="2">The sequence shown here is derived from an EMBL/GenBank/DDBJ whole genome shotgun (WGS) entry which is preliminary data.</text>
</comment>
<proteinExistence type="predicted"/>
<protein>
    <submittedName>
        <fullName evidence="2">DNA-binding transcriptional regulator, MarR family</fullName>
    </submittedName>
</protein>
<sequence>MVNLLGATALAVTDLLVAGAKTASGTSSSGAAALVLLHEENRLNVTELGRRVGLTQSAAARMVDGLEQRGLVTRRPTGSRWVSVHLTAAGRRVARQLLDSRNTEIAALVARLSLADQRTLATILEKLLTGIHHGVGNSDRICRLCDRGSCLRAGASCPVGQSRRRQAAQVGAHHDARAGEAVG</sequence>
<dbReference type="GO" id="GO:0006950">
    <property type="term" value="P:response to stress"/>
    <property type="evidence" value="ECO:0007669"/>
    <property type="project" value="TreeGrafter"/>
</dbReference>
<dbReference type="SUPFAM" id="SSF46785">
    <property type="entry name" value="Winged helix' DNA-binding domain"/>
    <property type="match status" value="1"/>
</dbReference>
<dbReference type="PANTHER" id="PTHR33164">
    <property type="entry name" value="TRANSCRIPTIONAL REGULATOR, MARR FAMILY"/>
    <property type="match status" value="1"/>
</dbReference>
<dbReference type="InterPro" id="IPR000835">
    <property type="entry name" value="HTH_MarR-typ"/>
</dbReference>
<gene>
    <name evidence="2" type="ORF">LX83_003607</name>
</gene>
<dbReference type="InterPro" id="IPR039422">
    <property type="entry name" value="MarR/SlyA-like"/>
</dbReference>
<dbReference type="PRINTS" id="PR00598">
    <property type="entry name" value="HTHMARR"/>
</dbReference>